<proteinExistence type="predicted"/>
<dbReference type="InterPro" id="IPR014862">
    <property type="entry name" value="TrwC"/>
</dbReference>
<dbReference type="EMBL" id="CP025570">
    <property type="protein sequence ID" value="AZZ40585.1"/>
    <property type="molecule type" value="Genomic_DNA"/>
</dbReference>
<evidence type="ECO:0000259" key="3">
    <source>
        <dbReference type="Pfam" id="PF08751"/>
    </source>
</evidence>
<accession>A0A3Q9UMH1</accession>
<evidence type="ECO:0000313" key="4">
    <source>
        <dbReference type="EMBL" id="AZZ40585.1"/>
    </source>
</evidence>
<dbReference type="Pfam" id="PF13604">
    <property type="entry name" value="AAA_30"/>
    <property type="match status" value="1"/>
</dbReference>
<evidence type="ECO:0000256" key="2">
    <source>
        <dbReference type="SAM" id="MobiDB-lite"/>
    </source>
</evidence>
<evidence type="ECO:0000256" key="1">
    <source>
        <dbReference type="SAM" id="Coils"/>
    </source>
</evidence>
<dbReference type="InterPro" id="IPR027417">
    <property type="entry name" value="P-loop_NTPase"/>
</dbReference>
<dbReference type="Pfam" id="PF08751">
    <property type="entry name" value="TrwC"/>
    <property type="match status" value="1"/>
</dbReference>
<dbReference type="Gene3D" id="2.30.30.940">
    <property type="match status" value="1"/>
</dbReference>
<sequence length="1151" mass="124759">MHGGVIPFRGTGADALRYVESDRSRADDYYLGAETTVAQFAALDSDGAVTAELALDPEAYAGWVDWQNPLTGEQMGKPRRAGSDRRGSPRFMEMVINTPKSLSIAAALHPEVSDALDAAQQDALAEIRRWLALHSVTRVGPLGAQEVVPVEQMHVVGITHRTSRAGDPHRHIHMQIGTRVFAAGKWRGLFTAALFKQQGAIRALGTAVIAASPELAEVLDRHGLTLDAATGEVVELQPFNALMSKRGAQVGKNLERLEADWEATHPGKSMGPVVATRLRAEAWAHERPAKKPTTLAEEAGWVTELREAGYDPEALQRPAPRATVSLDDLSVQEVASRALDRCAAAASAWTTHTVTEQAMRIMTEYGVCATPEEVREFVRVATVLALEDCFSILPPDAPRLEHVAHLTSVRVMQAETELRDLITAQVPDREPKHPDVQRLAEAAGLDAGQTEAAAAIASVDPLVIVEGAAGSGKTTMLATAIQAANERGGVVRVGAPTKKAADVAHLALGAPADSVAALVHAHGYRWNRDGVWTRLAVGNFDPETGRAYTGAPEAARLRRGERIVVDEAGMLDQDSALALFTIAAEHGATIALIGDRAQLPAVGRGGVLDMAAQIRGRSIDMAEAHRFADAAYADLSIRLRGRDGPASIFDDLHALGLIQLHADTDELHEHIATQRGDGQAVTVTTNDEATWLNARIRDERVRAGAVDDGATTTGSDGLPVGRGDLIQTRKNDTSLGVANRQQWIVQHVEDDGTVWAVEAENDRKREHSVRLPAGYVAEHAHLAYASTAYGVQGVTVPVSHTILTDAMSGPAVYVGMTRGKGENRLHIIADDLADAREQFIEAMERDRADRGLTDATQQAAEAVRGLVDDGPARLVRTEIAALEQLAEQTEDSASRWQQASDAMDELYARQRFERERAVEANDAARQQLELVRAEVAEPLMAQARAALTDWQQADAAEQTASAKVHAAGRFKKRRAATERDTAQTVARDAKRRLTKAWGEPPRWNETQQAWIERVTRPQIDADPRVVEAEEQRAATAHNLHTAIEPNPWPTIGVYARVFGDEAVRKNPGAYVNARPARQAEDATRTAQHARAEAETLRALTPAEAVERIKQTRAAEEARRETVRMLAERERQLRVTRSPHCSPGQSGPSIGR</sequence>
<keyword evidence="1" id="KW-0175">Coiled coil</keyword>
<reference evidence="5" key="1">
    <citation type="submission" date="2017-12" db="EMBL/GenBank/DDBJ databases">
        <title>Whole genome sequencing of Acidipropionibacterium jensenii strains JS279 and JS280.</title>
        <authorList>
            <person name="Deptula P."/>
            <person name="Laine P."/>
            <person name="Smolander O.-P."/>
            <person name="Paulin L."/>
            <person name="Auvinen P."/>
            <person name="Varmanen P."/>
        </authorList>
    </citation>
    <scope>NUCLEOTIDE SEQUENCE [LARGE SCALE GENOMIC DNA]</scope>
    <source>
        <strain evidence="5">JS280</strain>
    </source>
</reference>
<name>A0A3Q9UMH1_9ACTN</name>
<dbReference type="AlphaFoldDB" id="A0A3Q9UMH1"/>
<dbReference type="NCBIfam" id="NF041492">
    <property type="entry name" value="MobF"/>
    <property type="match status" value="1"/>
</dbReference>
<dbReference type="SUPFAM" id="SSF52540">
    <property type="entry name" value="P-loop containing nucleoside triphosphate hydrolases"/>
    <property type="match status" value="2"/>
</dbReference>
<gene>
    <name evidence="4" type="ORF">C0Z10_00150</name>
</gene>
<feature type="domain" description="TrwC relaxase" evidence="3">
    <location>
        <begin position="14"/>
        <end position="307"/>
    </location>
</feature>
<feature type="coiled-coil region" evidence="1">
    <location>
        <begin position="872"/>
        <end position="934"/>
    </location>
</feature>
<dbReference type="Gene3D" id="3.40.50.300">
    <property type="entry name" value="P-loop containing nucleotide triphosphate hydrolases"/>
    <property type="match status" value="2"/>
</dbReference>
<feature type="compositionally biased region" description="Polar residues" evidence="2">
    <location>
        <begin position="1142"/>
        <end position="1151"/>
    </location>
</feature>
<organism evidence="4 5">
    <name type="scientific">Acidipropionibacterium jensenii</name>
    <dbReference type="NCBI Taxonomy" id="1749"/>
    <lineage>
        <taxon>Bacteria</taxon>
        <taxon>Bacillati</taxon>
        <taxon>Actinomycetota</taxon>
        <taxon>Actinomycetes</taxon>
        <taxon>Propionibacteriales</taxon>
        <taxon>Propionibacteriaceae</taxon>
        <taxon>Acidipropionibacterium</taxon>
    </lineage>
</organism>
<protein>
    <submittedName>
        <fullName evidence="4">TrwC relaxase</fullName>
    </submittedName>
</protein>
<dbReference type="KEGG" id="aji:C0Z10_00150"/>
<evidence type="ECO:0000313" key="5">
    <source>
        <dbReference type="Proteomes" id="UP000285875"/>
    </source>
</evidence>
<feature type="region of interest" description="Disordered" evidence="2">
    <location>
        <begin position="1127"/>
        <end position="1151"/>
    </location>
</feature>
<dbReference type="SUPFAM" id="SSF55464">
    <property type="entry name" value="Origin of replication-binding domain, RBD-like"/>
    <property type="match status" value="1"/>
</dbReference>
<dbReference type="Proteomes" id="UP000285875">
    <property type="component" value="Chromosome"/>
</dbReference>
<feature type="region of interest" description="Disordered" evidence="2">
    <location>
        <begin position="964"/>
        <end position="988"/>
    </location>
</feature>